<dbReference type="PANTHER" id="PTHR28629">
    <property type="entry name" value="TRIOKINASE/FMN CYCLASE"/>
    <property type="match status" value="1"/>
</dbReference>
<dbReference type="GO" id="GO:0004371">
    <property type="term" value="F:glycerone kinase activity"/>
    <property type="evidence" value="ECO:0007669"/>
    <property type="project" value="UniProtKB-EC"/>
</dbReference>
<evidence type="ECO:0000256" key="13">
    <source>
        <dbReference type="SAM" id="MobiDB-lite"/>
    </source>
</evidence>
<dbReference type="SUPFAM" id="SSF82549">
    <property type="entry name" value="DAK1/DegV-like"/>
    <property type="match status" value="1"/>
</dbReference>
<keyword evidence="17" id="KW-1185">Reference proteome</keyword>
<dbReference type="NCBIfam" id="TIGR02361">
    <property type="entry name" value="dak_ATP"/>
    <property type="match status" value="1"/>
</dbReference>
<evidence type="ECO:0000256" key="10">
    <source>
        <dbReference type="ARBA" id="ARBA00048898"/>
    </source>
</evidence>
<dbReference type="GO" id="GO:0005829">
    <property type="term" value="C:cytosol"/>
    <property type="evidence" value="ECO:0007669"/>
    <property type="project" value="TreeGrafter"/>
</dbReference>
<evidence type="ECO:0000256" key="7">
    <source>
        <dbReference type="ARBA" id="ARBA00022798"/>
    </source>
</evidence>
<dbReference type="FunFam" id="3.40.50.10440:FF:000001">
    <property type="entry name" value="Dihydroxyacetone kinase, DhaK subunit"/>
    <property type="match status" value="1"/>
</dbReference>
<dbReference type="Gene3D" id="3.40.50.10440">
    <property type="entry name" value="Dihydroxyacetone kinase, domain 1"/>
    <property type="match status" value="1"/>
</dbReference>
<dbReference type="Pfam" id="PF02733">
    <property type="entry name" value="Dak1"/>
    <property type="match status" value="1"/>
</dbReference>
<evidence type="ECO:0000256" key="6">
    <source>
        <dbReference type="ARBA" id="ARBA00022777"/>
    </source>
</evidence>
<feature type="region of interest" description="Disordered" evidence="13">
    <location>
        <begin position="358"/>
        <end position="382"/>
    </location>
</feature>
<dbReference type="SMART" id="SM01120">
    <property type="entry name" value="Dak2"/>
    <property type="match status" value="1"/>
</dbReference>
<evidence type="ECO:0000256" key="3">
    <source>
        <dbReference type="ARBA" id="ARBA00008757"/>
    </source>
</evidence>
<dbReference type="InterPro" id="IPR012734">
    <property type="entry name" value="DhaK_ATP"/>
</dbReference>
<accession>A0A166TFX2</accession>
<dbReference type="EMBL" id="KV417493">
    <property type="protein sequence ID" value="KZP30576.1"/>
    <property type="molecule type" value="Genomic_DNA"/>
</dbReference>
<dbReference type="Gene3D" id="1.25.40.340">
    <property type="match status" value="1"/>
</dbReference>
<dbReference type="PROSITE" id="PS51481">
    <property type="entry name" value="DHAK"/>
    <property type="match status" value="1"/>
</dbReference>
<evidence type="ECO:0000256" key="4">
    <source>
        <dbReference type="ARBA" id="ARBA00022679"/>
    </source>
</evidence>
<name>A0A166TFX2_9AGAM</name>
<organism evidence="16 17">
    <name type="scientific">Athelia psychrophila</name>
    <dbReference type="NCBI Taxonomy" id="1759441"/>
    <lineage>
        <taxon>Eukaryota</taxon>
        <taxon>Fungi</taxon>
        <taxon>Dikarya</taxon>
        <taxon>Basidiomycota</taxon>
        <taxon>Agaricomycotina</taxon>
        <taxon>Agaricomycetes</taxon>
        <taxon>Agaricomycetidae</taxon>
        <taxon>Atheliales</taxon>
        <taxon>Atheliaceae</taxon>
        <taxon>Athelia</taxon>
    </lineage>
</organism>
<comment type="catalytic activity">
    <reaction evidence="10">
        <text>dihydroxyacetone + ATP = dihydroxyacetone phosphate + ADP + H(+)</text>
        <dbReference type="Rhea" id="RHEA:15773"/>
        <dbReference type="ChEBI" id="CHEBI:15378"/>
        <dbReference type="ChEBI" id="CHEBI:16016"/>
        <dbReference type="ChEBI" id="CHEBI:30616"/>
        <dbReference type="ChEBI" id="CHEBI:57642"/>
        <dbReference type="ChEBI" id="CHEBI:456216"/>
        <dbReference type="EC" id="2.7.1.29"/>
    </reaction>
</comment>
<evidence type="ECO:0000259" key="14">
    <source>
        <dbReference type="PROSITE" id="PS51480"/>
    </source>
</evidence>
<dbReference type="FunFam" id="1.25.40.340:FF:000001">
    <property type="entry name" value="Dihydroxyacetone kinase 1"/>
    <property type="match status" value="1"/>
</dbReference>
<dbReference type="InterPro" id="IPR004006">
    <property type="entry name" value="DhaK_dom"/>
</dbReference>
<dbReference type="GO" id="GO:0005524">
    <property type="term" value="F:ATP binding"/>
    <property type="evidence" value="ECO:0007669"/>
    <property type="project" value="UniProtKB-KW"/>
</dbReference>
<dbReference type="Proteomes" id="UP000076532">
    <property type="component" value="Unassembled WGS sequence"/>
</dbReference>
<dbReference type="GO" id="GO:0019588">
    <property type="term" value="P:anaerobic glycerol catabolic process"/>
    <property type="evidence" value="ECO:0007669"/>
    <property type="project" value="UniProtKB-UniPathway"/>
</dbReference>
<evidence type="ECO:0000256" key="9">
    <source>
        <dbReference type="ARBA" id="ARBA00047974"/>
    </source>
</evidence>
<evidence type="ECO:0000256" key="2">
    <source>
        <dbReference type="ARBA" id="ARBA00004778"/>
    </source>
</evidence>
<feature type="domain" description="DhaL" evidence="14">
    <location>
        <begin position="391"/>
        <end position="591"/>
    </location>
</feature>
<comment type="pathway">
    <text evidence="2">Polyol metabolism; glycerol fermentation; glycerone phosphate from glycerol (oxidative route): step 2/2.</text>
</comment>
<dbReference type="UniPathway" id="UPA00617">
    <property type="reaction ID" value="UER00669"/>
</dbReference>
<feature type="binding site" evidence="12">
    <location>
        <position position="112"/>
    </location>
    <ligand>
        <name>substrate</name>
    </ligand>
</feature>
<keyword evidence="7" id="KW-0319">Glycerol metabolism</keyword>
<dbReference type="Pfam" id="PF02734">
    <property type="entry name" value="Dak2"/>
    <property type="match status" value="1"/>
</dbReference>
<comment type="catalytic activity">
    <reaction evidence="9">
        <text>D-glyceraldehyde + ATP = D-glyceraldehyde 3-phosphate + ADP + H(+)</text>
        <dbReference type="Rhea" id="RHEA:13941"/>
        <dbReference type="ChEBI" id="CHEBI:15378"/>
        <dbReference type="ChEBI" id="CHEBI:17378"/>
        <dbReference type="ChEBI" id="CHEBI:30616"/>
        <dbReference type="ChEBI" id="CHEBI:59776"/>
        <dbReference type="ChEBI" id="CHEBI:456216"/>
        <dbReference type="EC" id="2.7.1.28"/>
    </reaction>
</comment>
<feature type="active site" description="Tele-hemiaminal-histidine intermediate" evidence="11">
    <location>
        <position position="226"/>
    </location>
</feature>
<keyword evidence="5" id="KW-0547">Nucleotide-binding</keyword>
<evidence type="ECO:0000256" key="1">
    <source>
        <dbReference type="ARBA" id="ARBA00003264"/>
    </source>
</evidence>
<evidence type="ECO:0000256" key="12">
    <source>
        <dbReference type="PIRSR" id="PIRSR612734-2"/>
    </source>
</evidence>
<evidence type="ECO:0000313" key="17">
    <source>
        <dbReference type="Proteomes" id="UP000076532"/>
    </source>
</evidence>
<keyword evidence="8" id="KW-0067">ATP-binding</keyword>
<dbReference type="OrthoDB" id="1724672at2759"/>
<dbReference type="STRING" id="436010.A0A166TFX2"/>
<feature type="domain" description="DhaK" evidence="15">
    <location>
        <begin position="11"/>
        <end position="355"/>
    </location>
</feature>
<dbReference type="FunFam" id="3.30.1180.20:FF:000001">
    <property type="entry name" value="Dihydroxyacetone kinase 1"/>
    <property type="match status" value="1"/>
</dbReference>
<gene>
    <name evidence="16" type="ORF">FIBSPDRAFT_926417</name>
</gene>
<dbReference type="Gene3D" id="3.30.1180.20">
    <property type="entry name" value="Dihydroxyacetone kinase, domain 2"/>
    <property type="match status" value="1"/>
</dbReference>
<dbReference type="AlphaFoldDB" id="A0A166TFX2"/>
<evidence type="ECO:0000256" key="11">
    <source>
        <dbReference type="PIRSR" id="PIRSR612734-1"/>
    </source>
</evidence>
<dbReference type="GO" id="GO:0050354">
    <property type="term" value="F:triokinase activity"/>
    <property type="evidence" value="ECO:0007669"/>
    <property type="project" value="UniProtKB-EC"/>
</dbReference>
<evidence type="ECO:0000256" key="8">
    <source>
        <dbReference type="ARBA" id="ARBA00022840"/>
    </source>
</evidence>
<proteinExistence type="inferred from homology"/>
<evidence type="ECO:0000313" key="16">
    <source>
        <dbReference type="EMBL" id="KZP30576.1"/>
    </source>
</evidence>
<sequence length="591" mass="62093">MAGNNKHFLNDSSTLVIDSLEGLCAMNPHLSIDRSNKVVHVTAQDRSHVALLCGGGSGHEPAHAGFVGKGMLTAAVCGNIFASPNASQVRRGIDLVDNEQGTLIVVKNYTGDVLNFGLSKEQYAALHPDKATRLKFVIVGDDVAVGKTQGDIVGRRGLAGTCLVYKIAGALASTGASLDDVYSVAQWVASRIVSIGVGSDHCHVPGTAATESHLKADEIEIGMGIHNESGHKRLSPAPPLKELIPNLLELLTSTTDSERSFVPFQGKGDRVVLLVNNLGGLSELELGGVVNQARVDLEGKGIKIERVLAGTFMTSLNMPGFSITLLLLPSSNENAGPSAEHILDLLDADTTAPGWRWSSKSAPSVREAVQSPTTAKGSVGSRKIISSSNDKAFTEAITRACKNLIAAEPEITRMDTIAGDGDCGLTLKSGASGVLQHLESGKITGKDVVGATIDIARVAEEHMGGTSGALYSIFFSALAQGIEAAPAGDEKIMWSSALQYALEKLYTYTRARRPSRTLVDPLAAFVEKIQEKQENSFALSVKAAQSAAEGTRDLAAKAGRSAYVGVESLRDERVADPGAWGVKVILEGLLG</sequence>
<dbReference type="PANTHER" id="PTHR28629:SF14">
    <property type="entry name" value="DIHYDROXYACETONE KINASE 1"/>
    <property type="match status" value="1"/>
</dbReference>
<keyword evidence="4" id="KW-0808">Transferase</keyword>
<evidence type="ECO:0000259" key="15">
    <source>
        <dbReference type="PROSITE" id="PS51481"/>
    </source>
</evidence>
<comment type="function">
    <text evidence="1">Catalyzes both the phosphorylation of dihydroxyacetone and of glyceraldehyde.</text>
</comment>
<feature type="binding site" evidence="12">
    <location>
        <begin position="56"/>
        <end position="59"/>
    </location>
    <ligand>
        <name>substrate</name>
    </ligand>
</feature>
<protein>
    <submittedName>
        <fullName evidence="16">Dihydroxyacetone kinase</fullName>
    </submittedName>
</protein>
<feature type="binding site" evidence="12">
    <location>
        <position position="107"/>
    </location>
    <ligand>
        <name>substrate</name>
    </ligand>
</feature>
<dbReference type="InterPro" id="IPR004007">
    <property type="entry name" value="DhaL_dom"/>
</dbReference>
<dbReference type="InterPro" id="IPR036117">
    <property type="entry name" value="DhaL_dom_sf"/>
</dbReference>
<dbReference type="PROSITE" id="PS51480">
    <property type="entry name" value="DHAL"/>
    <property type="match status" value="1"/>
</dbReference>
<dbReference type="SUPFAM" id="SSF101473">
    <property type="entry name" value="DhaL-like"/>
    <property type="match status" value="1"/>
</dbReference>
<reference evidence="16 17" key="1">
    <citation type="journal article" date="2016" name="Mol. Biol. Evol.">
        <title>Comparative Genomics of Early-Diverging Mushroom-Forming Fungi Provides Insights into the Origins of Lignocellulose Decay Capabilities.</title>
        <authorList>
            <person name="Nagy L.G."/>
            <person name="Riley R."/>
            <person name="Tritt A."/>
            <person name="Adam C."/>
            <person name="Daum C."/>
            <person name="Floudas D."/>
            <person name="Sun H."/>
            <person name="Yadav J.S."/>
            <person name="Pangilinan J."/>
            <person name="Larsson K.H."/>
            <person name="Matsuura K."/>
            <person name="Barry K."/>
            <person name="Labutti K."/>
            <person name="Kuo R."/>
            <person name="Ohm R.A."/>
            <person name="Bhattacharya S.S."/>
            <person name="Shirouzu T."/>
            <person name="Yoshinaga Y."/>
            <person name="Martin F.M."/>
            <person name="Grigoriev I.V."/>
            <person name="Hibbett D.S."/>
        </authorList>
    </citation>
    <scope>NUCLEOTIDE SEQUENCE [LARGE SCALE GENOMIC DNA]</scope>
    <source>
        <strain evidence="16 17">CBS 109695</strain>
    </source>
</reference>
<keyword evidence="6 16" id="KW-0418">Kinase</keyword>
<dbReference type="InterPro" id="IPR050861">
    <property type="entry name" value="Dihydroxyacetone_Kinase"/>
</dbReference>
<comment type="similarity">
    <text evidence="3">Belongs to the dihydroxyacetone kinase (DAK) family.</text>
</comment>
<evidence type="ECO:0000256" key="5">
    <source>
        <dbReference type="ARBA" id="ARBA00022741"/>
    </source>
</evidence>